<dbReference type="GO" id="GO:0006508">
    <property type="term" value="P:proteolysis"/>
    <property type="evidence" value="ECO:0007669"/>
    <property type="project" value="UniProtKB-KW"/>
</dbReference>
<dbReference type="SUPFAM" id="SSF46785">
    <property type="entry name" value="Winged helix' DNA-binding domain"/>
    <property type="match status" value="1"/>
</dbReference>
<comment type="function">
    <text evidence="8 9">Cotranslationally removes the N-terminal methionine from nascent proteins. The N-terminal methionine is often cleaved when the second residue in the primary sequence is small and uncharged (Met-Ala-, Cys, Gly, Pro, Ser, Thr, or Val).</text>
</comment>
<name>A0A0K8TSP2_TABBR</name>
<feature type="binding site" evidence="8">
    <location>
        <position position="462"/>
    </location>
    <ligand>
        <name>a divalent metal cation</name>
        <dbReference type="ChEBI" id="CHEBI:60240"/>
        <label>1</label>
    </ligand>
</feature>
<dbReference type="PANTHER" id="PTHR45777">
    <property type="entry name" value="METHIONINE AMINOPEPTIDASE 2"/>
    <property type="match status" value="1"/>
</dbReference>
<dbReference type="SUPFAM" id="SSF55920">
    <property type="entry name" value="Creatinase/aminopeptidase"/>
    <property type="match status" value="1"/>
</dbReference>
<dbReference type="PRINTS" id="PR00599">
    <property type="entry name" value="MAPEPTIDASE"/>
</dbReference>
<feature type="binding site" evidence="8">
    <location>
        <position position="367"/>
    </location>
    <ligand>
        <name>a divalent metal cation</name>
        <dbReference type="ChEBI" id="CHEBI:60240"/>
        <label>2</label>
        <note>catalytic</note>
    </ligand>
</feature>
<feature type="compositionally biased region" description="Basic residues" evidence="10">
    <location>
        <begin position="38"/>
        <end position="49"/>
    </location>
</feature>
<protein>
    <recommendedName>
        <fullName evidence="8">Methionine aminopeptidase 2</fullName>
        <shortName evidence="8">MAP 2</shortName>
        <shortName evidence="8">MetAP 2</shortName>
        <ecNumber evidence="8">3.4.11.18</ecNumber>
    </recommendedName>
    <alternativeName>
        <fullName evidence="8">Peptidase M</fullName>
    </alternativeName>
</protein>
<comment type="cofactor">
    <cofactor evidence="8">
        <name>Co(2+)</name>
        <dbReference type="ChEBI" id="CHEBI:48828"/>
    </cofactor>
    <cofactor evidence="8">
        <name>Zn(2+)</name>
        <dbReference type="ChEBI" id="CHEBI:29105"/>
    </cofactor>
    <cofactor evidence="8">
        <name>Mn(2+)</name>
        <dbReference type="ChEBI" id="CHEBI:29035"/>
    </cofactor>
    <cofactor evidence="8">
        <name>Fe(2+)</name>
        <dbReference type="ChEBI" id="CHEBI:29033"/>
    </cofactor>
    <text evidence="8">Binds 2 divalent metal cations per subunit. Has a high-affinity and a low affinity metal-binding site. The true nature of the physiological cofactor is under debate. The enzyme is active with cobalt, zinc, manganese or divalent iron ions. Most likely, methionine aminopeptidases function as mononuclear Fe(2+)-metalloproteases under physiological conditions, and the catalytically relevant metal-binding site has been assigned to the histidine-containing high-affinity site.</text>
</comment>
<evidence type="ECO:0000256" key="8">
    <source>
        <dbReference type="HAMAP-Rule" id="MF_03175"/>
    </source>
</evidence>
<feature type="compositionally biased region" description="Basic residues" evidence="10">
    <location>
        <begin position="94"/>
        <end position="110"/>
    </location>
</feature>
<evidence type="ECO:0000259" key="11">
    <source>
        <dbReference type="Pfam" id="PF00557"/>
    </source>
</evidence>
<feature type="compositionally biased region" description="Basic and acidic residues" evidence="10">
    <location>
        <begin position="1"/>
        <end position="16"/>
    </location>
</feature>
<keyword evidence="4 8" id="KW-0031">Aminopeptidase</keyword>
<comment type="subcellular location">
    <subcellularLocation>
        <location evidence="8">Cytoplasm</location>
    </subcellularLocation>
</comment>
<feature type="binding site" evidence="8">
    <location>
        <position position="462"/>
    </location>
    <ligand>
        <name>a divalent metal cation</name>
        <dbReference type="ChEBI" id="CHEBI:60240"/>
        <label>2</label>
        <note>catalytic</note>
    </ligand>
</feature>
<comment type="cofactor">
    <cofactor evidence="3">
        <name>Fe(2+)</name>
        <dbReference type="ChEBI" id="CHEBI:29033"/>
    </cofactor>
</comment>
<dbReference type="EC" id="3.4.11.18" evidence="8"/>
<evidence type="ECO:0000256" key="7">
    <source>
        <dbReference type="ARBA" id="ARBA00022801"/>
    </source>
</evidence>
<evidence type="ECO:0000313" key="12">
    <source>
        <dbReference type="EMBL" id="JAI17143.1"/>
    </source>
</evidence>
<comment type="similarity">
    <text evidence="8">Belongs to the peptidase M24A family. Methionine aminopeptidase eukaryotic type 2 subfamily.</text>
</comment>
<evidence type="ECO:0000256" key="4">
    <source>
        <dbReference type="ARBA" id="ARBA00022438"/>
    </source>
</evidence>
<feature type="binding site" evidence="8">
    <location>
        <position position="265"/>
    </location>
    <ligand>
        <name>a divalent metal cation</name>
        <dbReference type="ChEBI" id="CHEBI:60240"/>
        <label>1</label>
    </ligand>
</feature>
<keyword evidence="6 8" id="KW-0479">Metal-binding</keyword>
<evidence type="ECO:0000256" key="5">
    <source>
        <dbReference type="ARBA" id="ARBA00022670"/>
    </source>
</evidence>
<evidence type="ECO:0000256" key="6">
    <source>
        <dbReference type="ARBA" id="ARBA00022723"/>
    </source>
</evidence>
<sequence length="481" mass="53820">MAAVETKIEESPKDSEPIASTEPIVDEDGTEQGDEVKKQKKKKQKKKKAQANSEKEKVENGEQSPPAENNEEKENSSGEEGDGDANEEKAAGEKKKKKRSRNKNKNKGKKNANGQTDPPSIPIAELFPDGNFPEGEITMHPPVPDDRTAKDRFTSEEKRALDQMHNDIYSEVRHAAEAHRQTRQYMQKWIKPGMTMIEICEELEKTARKLIGENGLEAGLAFPTGCSLNHCAAHYTPNAGDTTVLNYDDVCKIDFGTHIKGRIIDCAFTLTFNPKYDKLLEAVRDATNTGIKEAGIDVRLCDVGAAIQEVMESYEVELDGKTYQVKSIRNLNGHSISPYRIHSGKTVPIVKGGETTRMEENEFYAIETFGSTGRGLVHDDMDCSHYMKNFDAAFVPLRLQSSKTLLNIINKNFGTLAFCKRWLDRAGATKYHMALKDLCDKKVVEAYPPLCDIKGCYTAQYEHTIILRPTCKEIVSRGTDY</sequence>
<comment type="catalytic activity">
    <reaction evidence="1 8 9">
        <text>Release of N-terminal amino acids, preferentially methionine, from peptides and arylamides.</text>
        <dbReference type="EC" id="3.4.11.18"/>
    </reaction>
</comment>
<feature type="binding site" evidence="8">
    <location>
        <position position="265"/>
    </location>
    <ligand>
        <name>a divalent metal cation</name>
        <dbReference type="ChEBI" id="CHEBI:60240"/>
        <label>2</label>
        <note>catalytic</note>
    </ligand>
</feature>
<feature type="binding site" evidence="8">
    <location>
        <position position="254"/>
    </location>
    <ligand>
        <name>a divalent metal cation</name>
        <dbReference type="ChEBI" id="CHEBI:60240"/>
        <label>1</label>
    </ligand>
</feature>
<dbReference type="InterPro" id="IPR000994">
    <property type="entry name" value="Pept_M24"/>
</dbReference>
<dbReference type="AlphaFoldDB" id="A0A0K8TSP2"/>
<dbReference type="EMBL" id="GDAI01000460">
    <property type="protein sequence ID" value="JAI17143.1"/>
    <property type="molecule type" value="mRNA"/>
</dbReference>
<proteinExistence type="evidence at transcript level"/>
<dbReference type="InterPro" id="IPR050247">
    <property type="entry name" value="Met_Aminopeptidase_Type2"/>
</dbReference>
<feature type="compositionally biased region" description="Acidic residues" evidence="10">
    <location>
        <begin position="24"/>
        <end position="33"/>
    </location>
</feature>
<dbReference type="GO" id="GO:0070006">
    <property type="term" value="F:metalloaminopeptidase activity"/>
    <property type="evidence" value="ECO:0007669"/>
    <property type="project" value="UniProtKB-UniRule"/>
</dbReference>
<feature type="region of interest" description="Disordered" evidence="10">
    <location>
        <begin position="1"/>
        <end position="124"/>
    </location>
</feature>
<evidence type="ECO:0000256" key="10">
    <source>
        <dbReference type="SAM" id="MobiDB-lite"/>
    </source>
</evidence>
<dbReference type="InterPro" id="IPR036005">
    <property type="entry name" value="Creatinase/aminopeptidase-like"/>
</dbReference>
<dbReference type="NCBIfam" id="TIGR00501">
    <property type="entry name" value="met_pdase_II"/>
    <property type="match status" value="1"/>
</dbReference>
<keyword evidence="7 8" id="KW-0378">Hydrolase</keyword>
<evidence type="ECO:0000256" key="9">
    <source>
        <dbReference type="RuleBase" id="RU003653"/>
    </source>
</evidence>
<dbReference type="HAMAP" id="MF_03175">
    <property type="entry name" value="MetAP_2_euk"/>
    <property type="match status" value="1"/>
</dbReference>
<accession>A0A0K8TSP2</accession>
<dbReference type="PANTHER" id="PTHR45777:SF2">
    <property type="entry name" value="METHIONINE AMINOPEPTIDASE 2"/>
    <property type="match status" value="1"/>
</dbReference>
<dbReference type="Gene3D" id="1.10.10.10">
    <property type="entry name" value="Winged helix-like DNA-binding domain superfamily/Winged helix DNA-binding domain"/>
    <property type="match status" value="1"/>
</dbReference>
<dbReference type="InterPro" id="IPR002468">
    <property type="entry name" value="Pept_M24A_MAP2"/>
</dbReference>
<evidence type="ECO:0000256" key="3">
    <source>
        <dbReference type="ARBA" id="ARBA00001954"/>
    </source>
</evidence>
<feature type="binding site" evidence="8">
    <location>
        <position position="342"/>
    </location>
    <ligand>
        <name>substrate</name>
    </ligand>
</feature>
<dbReference type="InterPro" id="IPR036388">
    <property type="entry name" value="WH-like_DNA-bd_sf"/>
</dbReference>
<dbReference type="GO" id="GO:0005737">
    <property type="term" value="C:cytoplasm"/>
    <property type="evidence" value="ECO:0007669"/>
    <property type="project" value="UniProtKB-SubCell"/>
</dbReference>
<dbReference type="InterPro" id="IPR001714">
    <property type="entry name" value="Pept_M24_MAP"/>
</dbReference>
<dbReference type="GO" id="GO:0004239">
    <property type="term" value="F:initiator methionyl aminopeptidase activity"/>
    <property type="evidence" value="ECO:0007669"/>
    <property type="project" value="UniProtKB-UniRule"/>
</dbReference>
<dbReference type="GO" id="GO:0046872">
    <property type="term" value="F:metal ion binding"/>
    <property type="evidence" value="ECO:0007669"/>
    <property type="project" value="UniProtKB-UniRule"/>
</dbReference>
<evidence type="ECO:0000256" key="2">
    <source>
        <dbReference type="ARBA" id="ARBA00001936"/>
    </source>
</evidence>
<organism evidence="12">
    <name type="scientific">Tabanus bromius</name>
    <name type="common">Band-eyed brown horse fly</name>
    <dbReference type="NCBI Taxonomy" id="304241"/>
    <lineage>
        <taxon>Eukaryota</taxon>
        <taxon>Metazoa</taxon>
        <taxon>Ecdysozoa</taxon>
        <taxon>Arthropoda</taxon>
        <taxon>Hexapoda</taxon>
        <taxon>Insecta</taxon>
        <taxon>Pterygota</taxon>
        <taxon>Neoptera</taxon>
        <taxon>Endopterygota</taxon>
        <taxon>Diptera</taxon>
        <taxon>Brachycera</taxon>
        <taxon>Tabanomorpha</taxon>
        <taxon>Tabanoidea</taxon>
        <taxon>Tabanidae</taxon>
        <taxon>Tabanus</taxon>
    </lineage>
</organism>
<reference evidence="12" key="1">
    <citation type="journal article" date="2015" name="Insect Biochem. Mol. Biol.">
        <title>An insight into the sialome of the horse fly, Tabanus bromius.</title>
        <authorList>
            <person name="Ribeiro J.M."/>
            <person name="Kazimirova M."/>
            <person name="Takac P."/>
            <person name="Andersen J.F."/>
            <person name="Francischetti I.M."/>
        </authorList>
    </citation>
    <scope>NUCLEOTIDE SEQUENCE</scope>
</reference>
<dbReference type="Pfam" id="PF00557">
    <property type="entry name" value="Peptidase_M24"/>
    <property type="match status" value="1"/>
</dbReference>
<feature type="binding site" evidence="8">
    <location>
        <position position="334"/>
    </location>
    <ligand>
        <name>a divalent metal cation</name>
        <dbReference type="ChEBI" id="CHEBI:60240"/>
        <label>2</label>
        <note>catalytic</note>
    </ligand>
</feature>
<keyword evidence="8" id="KW-0963">Cytoplasm</keyword>
<dbReference type="InterPro" id="IPR036390">
    <property type="entry name" value="WH_DNA-bd_sf"/>
</dbReference>
<evidence type="ECO:0000256" key="1">
    <source>
        <dbReference type="ARBA" id="ARBA00000294"/>
    </source>
</evidence>
<keyword evidence="5 8" id="KW-0645">Protease</keyword>
<dbReference type="CDD" id="cd01088">
    <property type="entry name" value="MetAP2"/>
    <property type="match status" value="1"/>
</dbReference>
<comment type="cofactor">
    <cofactor evidence="2">
        <name>Mn(2+)</name>
        <dbReference type="ChEBI" id="CHEBI:29035"/>
    </cofactor>
</comment>
<dbReference type="Gene3D" id="3.90.230.10">
    <property type="entry name" value="Creatinase/methionine aminopeptidase superfamily"/>
    <property type="match status" value="1"/>
</dbReference>
<feature type="binding site" evidence="8">
    <location>
        <position position="234"/>
    </location>
    <ligand>
        <name>substrate</name>
    </ligand>
</feature>
<feature type="domain" description="Peptidase M24" evidence="11">
    <location>
        <begin position="172"/>
        <end position="368"/>
    </location>
</feature>